<reference evidence="10" key="1">
    <citation type="submission" date="2015-09" db="EMBL/GenBank/DDBJ databases">
        <title>Scylla olivacea transcriptome.</title>
        <authorList>
            <person name="Ikhwanuddin M."/>
        </authorList>
    </citation>
    <scope>NUCLEOTIDE SEQUENCE</scope>
</reference>
<comment type="similarity">
    <text evidence="1 8">Belongs to the inositol phosphokinase (IPK) family.</text>
</comment>
<keyword evidence="5" id="KW-0067">ATP-binding</keyword>
<evidence type="ECO:0000256" key="1">
    <source>
        <dbReference type="ARBA" id="ARBA00007374"/>
    </source>
</evidence>
<evidence type="ECO:0000256" key="9">
    <source>
        <dbReference type="SAM" id="MobiDB-lite"/>
    </source>
</evidence>
<accession>A0A0P4WYY8</accession>
<dbReference type="GO" id="GO:0005737">
    <property type="term" value="C:cytoplasm"/>
    <property type="evidence" value="ECO:0007669"/>
    <property type="project" value="TreeGrafter"/>
</dbReference>
<dbReference type="EMBL" id="GDRN01046143">
    <property type="protein sequence ID" value="JAI66791.1"/>
    <property type="molecule type" value="Transcribed_RNA"/>
</dbReference>
<evidence type="ECO:0000256" key="6">
    <source>
        <dbReference type="ARBA" id="ARBA00036164"/>
    </source>
</evidence>
<evidence type="ECO:0000256" key="4">
    <source>
        <dbReference type="ARBA" id="ARBA00022777"/>
    </source>
</evidence>
<name>A0A0P4WYY8_SCYOL</name>
<dbReference type="GO" id="GO:0008440">
    <property type="term" value="F:inositol-1,4,5-trisphosphate 3-kinase activity"/>
    <property type="evidence" value="ECO:0007669"/>
    <property type="project" value="TreeGrafter"/>
</dbReference>
<keyword evidence="2 8" id="KW-0808">Transferase</keyword>
<organism evidence="10">
    <name type="scientific">Scylla olivacea</name>
    <name type="common">Orange mud crab</name>
    <name type="synonym">Cancer olivacea</name>
    <dbReference type="NCBI Taxonomy" id="85551"/>
    <lineage>
        <taxon>Eukaryota</taxon>
        <taxon>Metazoa</taxon>
        <taxon>Ecdysozoa</taxon>
        <taxon>Arthropoda</taxon>
        <taxon>Crustacea</taxon>
        <taxon>Multicrustacea</taxon>
        <taxon>Malacostraca</taxon>
        <taxon>Eumalacostraca</taxon>
        <taxon>Eucarida</taxon>
        <taxon>Decapoda</taxon>
        <taxon>Pleocyemata</taxon>
        <taxon>Brachyura</taxon>
        <taxon>Eubrachyura</taxon>
        <taxon>Portunoidea</taxon>
        <taxon>Portunidae</taxon>
        <taxon>Portuninae</taxon>
        <taxon>Scylla</taxon>
    </lineage>
</organism>
<dbReference type="Gene3D" id="3.30.470.160">
    <property type="entry name" value="Inositol polyphosphate kinase"/>
    <property type="match status" value="1"/>
</dbReference>
<evidence type="ECO:0000256" key="7">
    <source>
        <dbReference type="ARBA" id="ARBA00036525"/>
    </source>
</evidence>
<dbReference type="Pfam" id="PF03770">
    <property type="entry name" value="IPK"/>
    <property type="match status" value="1"/>
</dbReference>
<proteinExistence type="inferred from homology"/>
<dbReference type="InterPro" id="IPR005522">
    <property type="entry name" value="IPK"/>
</dbReference>
<dbReference type="GO" id="GO:0051765">
    <property type="term" value="F:inositol tetrakisphosphate kinase activity"/>
    <property type="evidence" value="ECO:0007669"/>
    <property type="project" value="TreeGrafter"/>
</dbReference>
<keyword evidence="3" id="KW-0547">Nucleotide-binding</keyword>
<protein>
    <recommendedName>
        <fullName evidence="8">Kinase</fullName>
        <ecNumber evidence="8">2.7.-.-</ecNumber>
    </recommendedName>
</protein>
<keyword evidence="4 8" id="KW-0418">Kinase</keyword>
<sequence length="298" mass="33663">MTDLAPYDLQVGGHHKGSQSHVLKDKNGRILKPLKLNANPTFNPNVEVTSRENHSEDELLPVCRDELEFYQRIAISTNPDDVSLLHLMPSFYGTQVVQGPDDKEELHLLLGDLTWGLQHPCVADIKIGRTDFYPGKNSKKRGVLHELGFRLTGMRVVQIDTGSLGTRSSKDDCKAWTTPQMLEGLDKFCYGTTRVSTYLRHSIVSQLQHVHHWALSQRSYKIRGSSILVVYDAEQLTSVPQDIVSGKSVEAGEVWPKVIVKMIDFAHVLHSFGVRDENYIFGLENLIKYISNKENENL</sequence>
<comment type="catalytic activity">
    <reaction evidence="7">
        <text>1D-myo-inositol 1,3,4,6-tetrakisphosphate + ATP = 1D-myo-inositol 1,3,4,5,6-pentakisphosphate + ADP + H(+)</text>
        <dbReference type="Rhea" id="RHEA:12717"/>
        <dbReference type="ChEBI" id="CHEBI:15378"/>
        <dbReference type="ChEBI" id="CHEBI:30616"/>
        <dbReference type="ChEBI" id="CHEBI:57660"/>
        <dbReference type="ChEBI" id="CHEBI:57733"/>
        <dbReference type="ChEBI" id="CHEBI:456216"/>
        <dbReference type="EC" id="2.7.1.140"/>
    </reaction>
</comment>
<evidence type="ECO:0000313" key="10">
    <source>
        <dbReference type="EMBL" id="JAI66793.1"/>
    </source>
</evidence>
<evidence type="ECO:0000256" key="2">
    <source>
        <dbReference type="ARBA" id="ARBA00022679"/>
    </source>
</evidence>
<dbReference type="GO" id="GO:0005634">
    <property type="term" value="C:nucleus"/>
    <property type="evidence" value="ECO:0007669"/>
    <property type="project" value="TreeGrafter"/>
</dbReference>
<dbReference type="EC" id="2.7.-.-" evidence="8"/>
<dbReference type="GO" id="GO:0032958">
    <property type="term" value="P:inositol phosphate biosynthetic process"/>
    <property type="evidence" value="ECO:0007669"/>
    <property type="project" value="InterPro"/>
</dbReference>
<feature type="region of interest" description="Disordered" evidence="9">
    <location>
        <begin position="1"/>
        <end position="21"/>
    </location>
</feature>
<dbReference type="InterPro" id="IPR038286">
    <property type="entry name" value="IPK_sf"/>
</dbReference>
<evidence type="ECO:0000256" key="3">
    <source>
        <dbReference type="ARBA" id="ARBA00022741"/>
    </source>
</evidence>
<dbReference type="SUPFAM" id="SSF56104">
    <property type="entry name" value="SAICAR synthase-like"/>
    <property type="match status" value="1"/>
</dbReference>
<evidence type="ECO:0000256" key="5">
    <source>
        <dbReference type="ARBA" id="ARBA00022840"/>
    </source>
</evidence>
<dbReference type="EMBL" id="GDRN01046141">
    <property type="protein sequence ID" value="JAI66793.1"/>
    <property type="molecule type" value="Transcribed_RNA"/>
</dbReference>
<dbReference type="AlphaFoldDB" id="A0A0P4WYY8"/>
<dbReference type="PANTHER" id="PTHR12400">
    <property type="entry name" value="INOSITOL POLYPHOSPHATE KINASE"/>
    <property type="match status" value="1"/>
</dbReference>
<dbReference type="PANTHER" id="PTHR12400:SF51">
    <property type="entry name" value="INOSITOL POLYPHOSPHATE MULTIKINASE"/>
    <property type="match status" value="1"/>
</dbReference>
<dbReference type="GO" id="GO:0005524">
    <property type="term" value="F:ATP binding"/>
    <property type="evidence" value="ECO:0007669"/>
    <property type="project" value="UniProtKB-KW"/>
</dbReference>
<comment type="catalytic activity">
    <reaction evidence="6">
        <text>1D-myo-inositol 1,4,5-trisphosphate + 2 ATP = 1D-myo-inositol 1,3,4,5,6-pentakisphosphate + 2 ADP + 2 H(+)</text>
        <dbReference type="Rhea" id="RHEA:32359"/>
        <dbReference type="ChEBI" id="CHEBI:15378"/>
        <dbReference type="ChEBI" id="CHEBI:30616"/>
        <dbReference type="ChEBI" id="CHEBI:57733"/>
        <dbReference type="ChEBI" id="CHEBI:203600"/>
        <dbReference type="ChEBI" id="CHEBI:456216"/>
        <dbReference type="EC" id="2.7.1.151"/>
    </reaction>
</comment>
<evidence type="ECO:0000256" key="8">
    <source>
        <dbReference type="RuleBase" id="RU363090"/>
    </source>
</evidence>